<proteinExistence type="inferred from homology"/>
<dbReference type="CDD" id="cd03747">
    <property type="entry name" value="Ntn_PGA_like"/>
    <property type="match status" value="1"/>
</dbReference>
<dbReference type="Pfam" id="PF01804">
    <property type="entry name" value="Penicil_amidase"/>
    <property type="match status" value="1"/>
</dbReference>
<dbReference type="InterPro" id="IPR043146">
    <property type="entry name" value="Penicillin_amidase_N_B-knob"/>
</dbReference>
<dbReference type="Gene3D" id="1.10.1400.10">
    <property type="match status" value="1"/>
</dbReference>
<dbReference type="PROSITE" id="PS51257">
    <property type="entry name" value="PROKAR_LIPOPROTEIN"/>
    <property type="match status" value="1"/>
</dbReference>
<organism evidence="6 7">
    <name type="scientific">Algoriphagus faecimaris</name>
    <dbReference type="NCBI Taxonomy" id="686796"/>
    <lineage>
        <taxon>Bacteria</taxon>
        <taxon>Pseudomonadati</taxon>
        <taxon>Bacteroidota</taxon>
        <taxon>Cytophagia</taxon>
        <taxon>Cytophagales</taxon>
        <taxon>Cyclobacteriaceae</taxon>
        <taxon>Algoriphagus</taxon>
    </lineage>
</organism>
<dbReference type="PIRSF" id="PIRSF001227">
    <property type="entry name" value="Pen_acylase"/>
    <property type="match status" value="1"/>
</dbReference>
<feature type="binding site" evidence="5">
    <location>
        <position position="177"/>
    </location>
    <ligand>
        <name>Ca(2+)</name>
        <dbReference type="ChEBI" id="CHEBI:29108"/>
    </ligand>
</feature>
<dbReference type="OrthoDB" id="9759796at2"/>
<dbReference type="InterPro" id="IPR014395">
    <property type="entry name" value="Pen/GL7ACA/AHL_acylase"/>
</dbReference>
<dbReference type="PANTHER" id="PTHR34218">
    <property type="entry name" value="PEPTIDASE S45 PENICILLIN AMIDASE"/>
    <property type="match status" value="1"/>
</dbReference>
<dbReference type="InterPro" id="IPR023343">
    <property type="entry name" value="Penicillin_amidase_dom1"/>
</dbReference>
<name>A0A1G6MGP3_9BACT</name>
<feature type="binding site" evidence="5">
    <location>
        <position position="345"/>
    </location>
    <ligand>
        <name>Ca(2+)</name>
        <dbReference type="ChEBI" id="CHEBI:29108"/>
    </ligand>
</feature>
<dbReference type="Gene3D" id="1.10.439.10">
    <property type="entry name" value="Penicillin Amidohydrolase, domain 1"/>
    <property type="match status" value="1"/>
</dbReference>
<keyword evidence="5" id="KW-0106">Calcium</keyword>
<dbReference type="GO" id="GO:0046872">
    <property type="term" value="F:metal ion binding"/>
    <property type="evidence" value="ECO:0007669"/>
    <property type="project" value="UniProtKB-KW"/>
</dbReference>
<dbReference type="Proteomes" id="UP000199060">
    <property type="component" value="Unassembled WGS sequence"/>
</dbReference>
<dbReference type="EMBL" id="FNAC01000001">
    <property type="protein sequence ID" value="SDC54693.1"/>
    <property type="molecule type" value="Genomic_DNA"/>
</dbReference>
<evidence type="ECO:0000256" key="2">
    <source>
        <dbReference type="ARBA" id="ARBA00022801"/>
    </source>
</evidence>
<dbReference type="InterPro" id="IPR029055">
    <property type="entry name" value="Ntn_hydrolases_N"/>
</dbReference>
<feature type="binding site" evidence="5">
    <location>
        <position position="348"/>
    </location>
    <ligand>
        <name>Ca(2+)</name>
        <dbReference type="ChEBI" id="CHEBI:29108"/>
    </ligand>
</feature>
<dbReference type="PANTHER" id="PTHR34218:SF4">
    <property type="entry name" value="ACYL-HOMOSERINE LACTONE ACYLASE QUIP"/>
    <property type="match status" value="1"/>
</dbReference>
<gene>
    <name evidence="6" type="ORF">SAMN04488104_1001180</name>
</gene>
<dbReference type="RefSeq" id="WP_087937564.1">
    <property type="nucleotide sequence ID" value="NZ_FNAC01000001.1"/>
</dbReference>
<sequence>MNTKTLLSTPFLMLSILLFSCQEQGNKNSIQGLKEEVEVIRDVNGINHIFAQNEEDLFFAQGYLAAKDRLFQFELWRRQATGTLAEILGERELERDRGVRLFKFRGDKETELRHYHPRGVEIVDSFVAGINTYIEEARQNPESLPIEFQMLGIQPEPWTWEVVISRHQGLLENVSDELNISRVVSQIGTEKAKQLYYFHPNEPVLELDPGIPEELLMKDILAPYRAFRRGVRFQPEDIREEFRREAEEFEEATAILEEELNFTLESDAFAQGSNNFVVAGEKSASGFPMMANDPHRLQAIPSLRYWVHLNAPGWNVIGAGEPVIPGVSIGHNEHGAWGLTIFSTDNEDLRVYDLNPDNPSQYRYRDEWLEMESIQDTIRVKGREDEVVTHHYTIHGPVTFIDEELDKAVAVECAWLETGSAPYLASLRMDQSTTWEDFRDACTYNNIPAENMVWADKNGTIGWQATGIAPIRKGFSGLVATMGDGRFEWEDYLPIADRPHAVNPESGFIATANQNVAPDDYAYPEALGFEWADDFRGERIKEVLGQDKKFTVEELGALQNDYLALPARKLVPFLKNVSLETERADSLNQVLQSWDFVLDKNSVAAGVYVMWERILRRTISELMIPDEAKPWLGSIQLTRVLEWMDKPEMLYDRNPVENRDQLLAESFEQAIEALEEKLGENPSDWQYGQADYKHAKIRHPLGEVVNGEWQTKLNTETLPRGGYSFTPGANAYGDNNTSGASFRIVVDTQDWEKTIGINNPGQSGNPESPFYKNLFPKWANDEFVGIPFAKDHILKQQVERRILKTDK</sequence>
<feature type="active site" description="Nucleophile" evidence="4">
    <location>
        <position position="273"/>
    </location>
</feature>
<dbReference type="Gene3D" id="2.30.120.10">
    <property type="match status" value="1"/>
</dbReference>
<evidence type="ECO:0000256" key="3">
    <source>
        <dbReference type="ARBA" id="ARBA00023145"/>
    </source>
</evidence>
<protein>
    <submittedName>
        <fullName evidence="6">Penicillin amidase</fullName>
    </submittedName>
</protein>
<evidence type="ECO:0000256" key="5">
    <source>
        <dbReference type="PIRSR" id="PIRSR001227-2"/>
    </source>
</evidence>
<dbReference type="SUPFAM" id="SSF56235">
    <property type="entry name" value="N-terminal nucleophile aminohydrolases (Ntn hydrolases)"/>
    <property type="match status" value="1"/>
</dbReference>
<reference evidence="7" key="1">
    <citation type="submission" date="2016-10" db="EMBL/GenBank/DDBJ databases">
        <authorList>
            <person name="Varghese N."/>
            <person name="Submissions S."/>
        </authorList>
    </citation>
    <scope>NUCLEOTIDE SEQUENCE [LARGE SCALE GENOMIC DNA]</scope>
    <source>
        <strain evidence="7">DSM 23095</strain>
    </source>
</reference>
<dbReference type="Gene3D" id="3.60.20.10">
    <property type="entry name" value="Glutamine Phosphoribosylpyrophosphate, subunit 1, domain 1"/>
    <property type="match status" value="1"/>
</dbReference>
<evidence type="ECO:0000256" key="1">
    <source>
        <dbReference type="ARBA" id="ARBA00006586"/>
    </source>
</evidence>
<dbReference type="GO" id="GO:0017000">
    <property type="term" value="P:antibiotic biosynthetic process"/>
    <property type="evidence" value="ECO:0007669"/>
    <property type="project" value="InterPro"/>
</dbReference>
<comment type="cofactor">
    <cofactor evidence="5">
        <name>Ca(2+)</name>
        <dbReference type="ChEBI" id="CHEBI:29108"/>
    </cofactor>
    <text evidence="5">Binds 1 Ca(2+) ion per dimer.</text>
</comment>
<dbReference type="GO" id="GO:0016811">
    <property type="term" value="F:hydrolase activity, acting on carbon-nitrogen (but not peptide) bonds, in linear amides"/>
    <property type="evidence" value="ECO:0007669"/>
    <property type="project" value="InterPro"/>
</dbReference>
<keyword evidence="5" id="KW-0479">Metal-binding</keyword>
<dbReference type="AlphaFoldDB" id="A0A1G6MGP3"/>
<comment type="similarity">
    <text evidence="1">Belongs to the peptidase S45 family.</text>
</comment>
<dbReference type="InterPro" id="IPR043147">
    <property type="entry name" value="Penicillin_amidase_A-knob"/>
</dbReference>
<accession>A0A1G6MGP3</accession>
<evidence type="ECO:0000256" key="4">
    <source>
        <dbReference type="PIRSR" id="PIRSR001227-1"/>
    </source>
</evidence>
<dbReference type="InterPro" id="IPR002692">
    <property type="entry name" value="S45"/>
</dbReference>
<keyword evidence="7" id="KW-1185">Reference proteome</keyword>
<keyword evidence="3" id="KW-0865">Zymogen</keyword>
<evidence type="ECO:0000313" key="6">
    <source>
        <dbReference type="EMBL" id="SDC54693.1"/>
    </source>
</evidence>
<keyword evidence="2" id="KW-0378">Hydrolase</keyword>
<evidence type="ECO:0000313" key="7">
    <source>
        <dbReference type="Proteomes" id="UP000199060"/>
    </source>
</evidence>